<feature type="compositionally biased region" description="Basic residues" evidence="1">
    <location>
        <begin position="93"/>
        <end position="103"/>
    </location>
</feature>
<evidence type="ECO:0000313" key="3">
    <source>
        <dbReference type="Proteomes" id="UP000001937"/>
    </source>
</evidence>
<feature type="region of interest" description="Disordered" evidence="1">
    <location>
        <begin position="1"/>
        <end position="32"/>
    </location>
</feature>
<gene>
    <name evidence="2" type="ordered locus">Francci3_3326</name>
</gene>
<reference evidence="2 3" key="1">
    <citation type="journal article" date="2007" name="Genome Res.">
        <title>Genome characteristics of facultatively symbiotic Frankia sp. strains reflect host range and host plant biogeography.</title>
        <authorList>
            <person name="Normand P."/>
            <person name="Lapierre P."/>
            <person name="Tisa L.S."/>
            <person name="Gogarten J.P."/>
            <person name="Alloisio N."/>
            <person name="Bagnarol E."/>
            <person name="Bassi C.A."/>
            <person name="Berry A.M."/>
            <person name="Bickhart D.M."/>
            <person name="Choisne N."/>
            <person name="Couloux A."/>
            <person name="Cournoyer B."/>
            <person name="Cruveiller S."/>
            <person name="Daubin V."/>
            <person name="Demange N."/>
            <person name="Francino M.P."/>
            <person name="Goltsman E."/>
            <person name="Huang Y."/>
            <person name="Kopp O.R."/>
            <person name="Labarre L."/>
            <person name="Lapidus A."/>
            <person name="Lavire C."/>
            <person name="Marechal J."/>
            <person name="Martinez M."/>
            <person name="Mastronunzio J.E."/>
            <person name="Mullin B.C."/>
            <person name="Niemann J."/>
            <person name="Pujic P."/>
            <person name="Rawnsley T."/>
            <person name="Rouy Z."/>
            <person name="Schenowitz C."/>
            <person name="Sellstedt A."/>
            <person name="Tavares F."/>
            <person name="Tomkins J.P."/>
            <person name="Vallenet D."/>
            <person name="Valverde C."/>
            <person name="Wall L.G."/>
            <person name="Wang Y."/>
            <person name="Medigue C."/>
            <person name="Benson D.R."/>
        </authorList>
    </citation>
    <scope>NUCLEOTIDE SEQUENCE [LARGE SCALE GENOMIC DNA]</scope>
    <source>
        <strain evidence="3">DSM 45818 / CECT 9043 / CcI3</strain>
    </source>
</reference>
<dbReference type="Proteomes" id="UP000001937">
    <property type="component" value="Chromosome"/>
</dbReference>
<dbReference type="AlphaFoldDB" id="Q2J7Q9"/>
<evidence type="ECO:0000256" key="1">
    <source>
        <dbReference type="SAM" id="MobiDB-lite"/>
    </source>
</evidence>
<dbReference type="STRING" id="106370.Francci3_3326"/>
<dbReference type="KEGG" id="fra:Francci3_3326"/>
<organism evidence="2 3">
    <name type="scientific">Frankia casuarinae (strain DSM 45818 / CECT 9043 / HFP020203 / CcI3)</name>
    <dbReference type="NCBI Taxonomy" id="106370"/>
    <lineage>
        <taxon>Bacteria</taxon>
        <taxon>Bacillati</taxon>
        <taxon>Actinomycetota</taxon>
        <taxon>Actinomycetes</taxon>
        <taxon>Frankiales</taxon>
        <taxon>Frankiaceae</taxon>
        <taxon>Frankia</taxon>
    </lineage>
</organism>
<keyword evidence="3" id="KW-1185">Reference proteome</keyword>
<feature type="compositionally biased region" description="Basic and acidic residues" evidence="1">
    <location>
        <begin position="125"/>
        <end position="135"/>
    </location>
</feature>
<name>Q2J7Q9_FRACC</name>
<feature type="region of interest" description="Disordered" evidence="1">
    <location>
        <begin position="53"/>
        <end position="135"/>
    </location>
</feature>
<protein>
    <submittedName>
        <fullName evidence="2">Uncharacterized protein</fullName>
    </submittedName>
</protein>
<proteinExistence type="predicted"/>
<dbReference type="HOGENOM" id="CLU_1882727_0_0_11"/>
<evidence type="ECO:0000313" key="2">
    <source>
        <dbReference type="EMBL" id="ABD12683.1"/>
    </source>
</evidence>
<sequence>MEIAAGAVGWRGPTVTPKTVDGRYASPTGGAGGLTIRELARRYGVAVSTVGTAMTRGARDGHPAPNPLDAAGRASGARHFHPEAFDRWWSSRPHTHRPRRRRSSDRPPRRVVDVLPDLSAWQPADPDHACQSHPR</sequence>
<accession>Q2J7Q9</accession>
<dbReference type="EMBL" id="CP000249">
    <property type="protein sequence ID" value="ABD12683.1"/>
    <property type="molecule type" value="Genomic_DNA"/>
</dbReference>